<keyword evidence="1" id="KW-0732">Signal</keyword>
<dbReference type="AlphaFoldDB" id="A0A2A2L7G7"/>
<sequence>MIILKLICLVVGLSLISDSSAQLPDITYTMGWYILPYTPMPDLYNFLQALNKKDSTTKAKKERAQKFIANNWGKPKIQNATYVNTKEKAQMHFSNLISHRAQVKVFIDNFLMKQLLKLFNNKEEKAKEYRSMFLRCDRSFDLSFYTTLHYWYTYSHYHTPKAKRDALYDGMTNALNEYYEKSTFPGGKDPLDWTLWTRDYMNYYTNTFMKGEW</sequence>
<feature type="chain" id="PRO_5012268512" description="SXP/RAL-2 family protein Ani s 5-like cation-binding domain-containing protein" evidence="1">
    <location>
        <begin position="22"/>
        <end position="213"/>
    </location>
</feature>
<evidence type="ECO:0008006" key="4">
    <source>
        <dbReference type="Google" id="ProtNLM"/>
    </source>
</evidence>
<evidence type="ECO:0000313" key="3">
    <source>
        <dbReference type="Proteomes" id="UP000218231"/>
    </source>
</evidence>
<keyword evidence="3" id="KW-1185">Reference proteome</keyword>
<dbReference type="EMBL" id="LIAE01007073">
    <property type="protein sequence ID" value="PAV82211.1"/>
    <property type="molecule type" value="Genomic_DNA"/>
</dbReference>
<comment type="caution">
    <text evidence="2">The sequence shown here is derived from an EMBL/GenBank/DDBJ whole genome shotgun (WGS) entry which is preliminary data.</text>
</comment>
<evidence type="ECO:0000313" key="2">
    <source>
        <dbReference type="EMBL" id="PAV82211.1"/>
    </source>
</evidence>
<name>A0A2A2L7G7_9BILA</name>
<evidence type="ECO:0000256" key="1">
    <source>
        <dbReference type="SAM" id="SignalP"/>
    </source>
</evidence>
<protein>
    <recommendedName>
        <fullName evidence="4">SXP/RAL-2 family protein Ani s 5-like cation-binding domain-containing protein</fullName>
    </recommendedName>
</protein>
<accession>A0A2A2L7G7</accession>
<organism evidence="2 3">
    <name type="scientific">Diploscapter pachys</name>
    <dbReference type="NCBI Taxonomy" id="2018661"/>
    <lineage>
        <taxon>Eukaryota</taxon>
        <taxon>Metazoa</taxon>
        <taxon>Ecdysozoa</taxon>
        <taxon>Nematoda</taxon>
        <taxon>Chromadorea</taxon>
        <taxon>Rhabditida</taxon>
        <taxon>Rhabditina</taxon>
        <taxon>Rhabditomorpha</taxon>
        <taxon>Rhabditoidea</taxon>
        <taxon>Rhabditidae</taxon>
        <taxon>Diploscapter</taxon>
    </lineage>
</organism>
<reference evidence="2 3" key="1">
    <citation type="journal article" date="2017" name="Curr. Biol.">
        <title>Genome architecture and evolution of a unichromosomal asexual nematode.</title>
        <authorList>
            <person name="Fradin H."/>
            <person name="Zegar C."/>
            <person name="Gutwein M."/>
            <person name="Lucas J."/>
            <person name="Kovtun M."/>
            <person name="Corcoran D."/>
            <person name="Baugh L.R."/>
            <person name="Kiontke K."/>
            <person name="Gunsalus K."/>
            <person name="Fitch D.H."/>
            <person name="Piano F."/>
        </authorList>
    </citation>
    <scope>NUCLEOTIDE SEQUENCE [LARGE SCALE GENOMIC DNA]</scope>
    <source>
        <strain evidence="2">PF1309</strain>
    </source>
</reference>
<dbReference type="Proteomes" id="UP000218231">
    <property type="component" value="Unassembled WGS sequence"/>
</dbReference>
<proteinExistence type="predicted"/>
<feature type="signal peptide" evidence="1">
    <location>
        <begin position="1"/>
        <end position="21"/>
    </location>
</feature>
<gene>
    <name evidence="2" type="ORF">WR25_21797</name>
</gene>